<proteinExistence type="predicted"/>
<reference evidence="1 2" key="1">
    <citation type="submission" date="2019-09" db="EMBL/GenBank/DDBJ databases">
        <title>Nitrincola iocasae sp. nov., a bacterium isolated from the sediment collected at a cold seep field in South China Sea.</title>
        <authorList>
            <person name="Zhang H."/>
            <person name="Wang H."/>
            <person name="Li C."/>
        </authorList>
    </citation>
    <scope>NUCLEOTIDE SEQUENCE [LARGE SCALE GENOMIC DNA]</scope>
    <source>
        <strain evidence="1 2">KXZD1103</strain>
    </source>
</reference>
<dbReference type="AlphaFoldDB" id="A0A5J6LHS4"/>
<keyword evidence="2" id="KW-1185">Reference proteome</keyword>
<accession>A0A5J6LHS4</accession>
<protein>
    <submittedName>
        <fullName evidence="1">Uncharacterized protein</fullName>
    </submittedName>
</protein>
<evidence type="ECO:0000313" key="1">
    <source>
        <dbReference type="EMBL" id="QEW07862.1"/>
    </source>
</evidence>
<organism evidence="1 2">
    <name type="scientific">Nitrincola iocasae</name>
    <dbReference type="NCBI Taxonomy" id="2614693"/>
    <lineage>
        <taxon>Bacteria</taxon>
        <taxon>Pseudomonadati</taxon>
        <taxon>Pseudomonadota</taxon>
        <taxon>Gammaproteobacteria</taxon>
        <taxon>Oceanospirillales</taxon>
        <taxon>Oceanospirillaceae</taxon>
        <taxon>Nitrincola</taxon>
    </lineage>
</organism>
<evidence type="ECO:0000313" key="2">
    <source>
        <dbReference type="Proteomes" id="UP000325606"/>
    </source>
</evidence>
<dbReference type="Proteomes" id="UP000325606">
    <property type="component" value="Chromosome"/>
</dbReference>
<sequence>MWIVKLFSKVVLLLFLLLLIAYGLYYYQVKSAIDAQLQQMRPLIEADYGALYVNPLGDIQLSTVTLTPMGQPTGFIVDKIRLTSDPLFFLDFESRMAIGDWPEELALAIEGLHVDFNMPLFIMLAELAQQTEEGTQPAALGCGTVRYFDMSAMRMMGMRQGRFDFHANLRQTAQDRLGLELLGHMYGWAEIGVDLSLQADIVSPQTLSQLGPQLQRMDISYQDKGYNQRKNQFCAMQSGLSIAEYREQHLNLIQGWLNDQAPELTAALMPAYRQSGEPNARMTMSLNLQGVDLQAVDAPGYLEDVLTNALSVSVNDQSLTLDSEQMQSLLAVLQEPVIQEQPVPEIPELSELETLPRSMPGVASPPIVPVPPSAESQKYRRTDPLELVNYIGHPVRFYTSFGKRVDGILMSVDDGSARVAERVQHGTAEYPVELETLQATEVFR</sequence>
<dbReference type="KEGG" id="nik:F5I99_15945"/>
<dbReference type="RefSeq" id="WP_151057707.1">
    <property type="nucleotide sequence ID" value="NZ_CP044222.1"/>
</dbReference>
<gene>
    <name evidence="1" type="ORF">F5I99_15945</name>
</gene>
<dbReference type="EMBL" id="CP044222">
    <property type="protein sequence ID" value="QEW07862.1"/>
    <property type="molecule type" value="Genomic_DNA"/>
</dbReference>
<name>A0A5J6LHS4_9GAMM</name>